<proteinExistence type="inferred from homology"/>
<feature type="transmembrane region" description="Helical" evidence="6">
    <location>
        <begin position="107"/>
        <end position="125"/>
    </location>
</feature>
<dbReference type="InterPro" id="IPR007237">
    <property type="entry name" value="CD20-like"/>
</dbReference>
<dbReference type="GO" id="GO:0005886">
    <property type="term" value="C:plasma membrane"/>
    <property type="evidence" value="ECO:0000318"/>
    <property type="project" value="GO_Central"/>
</dbReference>
<dbReference type="PANTHER" id="PTHR23320:SF155">
    <property type="entry name" value="MEMBRANE-SPANNING 4-DOMAINS SUBFAMILY A MEMBER 8"/>
    <property type="match status" value="1"/>
</dbReference>
<organism evidence="7 8">
    <name type="scientific">Monodelphis domestica</name>
    <name type="common">Gray short-tailed opossum</name>
    <dbReference type="NCBI Taxonomy" id="13616"/>
    <lineage>
        <taxon>Eukaryota</taxon>
        <taxon>Metazoa</taxon>
        <taxon>Chordata</taxon>
        <taxon>Craniata</taxon>
        <taxon>Vertebrata</taxon>
        <taxon>Euteleostomi</taxon>
        <taxon>Mammalia</taxon>
        <taxon>Metatheria</taxon>
        <taxon>Didelphimorphia</taxon>
        <taxon>Didelphidae</taxon>
        <taxon>Monodelphis</taxon>
    </lineage>
</organism>
<evidence type="ECO:0000256" key="6">
    <source>
        <dbReference type="SAM" id="Phobius"/>
    </source>
</evidence>
<evidence type="ECO:0000256" key="5">
    <source>
        <dbReference type="ARBA" id="ARBA00023136"/>
    </source>
</evidence>
<evidence type="ECO:0000313" key="7">
    <source>
        <dbReference type="Ensembl" id="ENSMODP00000025428.2"/>
    </source>
</evidence>
<comment type="similarity">
    <text evidence="2">Belongs to the MS4A family.</text>
</comment>
<feature type="transmembrane region" description="Helical" evidence="6">
    <location>
        <begin position="71"/>
        <end position="95"/>
    </location>
</feature>
<dbReference type="GeneTree" id="ENSGT00940000162329"/>
<dbReference type="HOGENOM" id="CLU_091032_1_0_1"/>
<dbReference type="OMA" id="HISISFW"/>
<evidence type="ECO:0000313" key="8">
    <source>
        <dbReference type="Proteomes" id="UP000002280"/>
    </source>
</evidence>
<dbReference type="InterPro" id="IPR030417">
    <property type="entry name" value="MS4A"/>
</dbReference>
<reference evidence="7" key="3">
    <citation type="submission" date="2025-09" db="UniProtKB">
        <authorList>
            <consortium name="Ensembl"/>
        </authorList>
    </citation>
    <scope>IDENTIFICATION</scope>
</reference>
<keyword evidence="8" id="KW-1185">Reference proteome</keyword>
<keyword evidence="3 6" id="KW-0812">Transmembrane</keyword>
<dbReference type="AlphaFoldDB" id="F7G7A9"/>
<evidence type="ECO:0000256" key="1">
    <source>
        <dbReference type="ARBA" id="ARBA00004141"/>
    </source>
</evidence>
<dbReference type="InParanoid" id="F7G7A9"/>
<protein>
    <recommendedName>
        <fullName evidence="9">Membrane spanning 4-domains A8</fullName>
    </recommendedName>
</protein>
<dbReference type="Proteomes" id="UP000002280">
    <property type="component" value="Chromosome 5"/>
</dbReference>
<dbReference type="GO" id="GO:0007166">
    <property type="term" value="P:cell surface receptor signaling pathway"/>
    <property type="evidence" value="ECO:0000318"/>
    <property type="project" value="GO_Central"/>
</dbReference>
<keyword evidence="5 6" id="KW-0472">Membrane</keyword>
<feature type="transmembrane region" description="Helical" evidence="6">
    <location>
        <begin position="178"/>
        <end position="200"/>
    </location>
</feature>
<dbReference type="Ensembl" id="ENSMODT00000025879.2">
    <property type="protein sequence ID" value="ENSMODP00000025428.2"/>
    <property type="gene ID" value="ENSMODG00000020330.2"/>
</dbReference>
<accession>F7G7A9</accession>
<evidence type="ECO:0000256" key="4">
    <source>
        <dbReference type="ARBA" id="ARBA00022989"/>
    </source>
</evidence>
<dbReference type="STRING" id="13616.ENSMODP00000025428"/>
<dbReference type="Pfam" id="PF04103">
    <property type="entry name" value="CD20"/>
    <property type="match status" value="1"/>
</dbReference>
<feature type="transmembrane region" description="Helical" evidence="6">
    <location>
        <begin position="137"/>
        <end position="158"/>
    </location>
</feature>
<dbReference type="FunCoup" id="F7G7A9">
    <property type="interactions" value="256"/>
</dbReference>
<evidence type="ECO:0000256" key="3">
    <source>
        <dbReference type="ARBA" id="ARBA00022692"/>
    </source>
</evidence>
<reference evidence="7" key="2">
    <citation type="submission" date="2025-08" db="UniProtKB">
        <authorList>
            <consortium name="Ensembl"/>
        </authorList>
    </citation>
    <scope>IDENTIFICATION</scope>
</reference>
<dbReference type="Bgee" id="ENSMODG00000020330">
    <property type="expression patterns" value="Expressed in skeletal muscle tissue"/>
</dbReference>
<comment type="subcellular location">
    <subcellularLocation>
        <location evidence="1">Membrane</location>
        <topology evidence="1">Multi-pass membrane protein</topology>
    </subcellularLocation>
</comment>
<keyword evidence="4 6" id="KW-1133">Transmembrane helix</keyword>
<name>F7G7A9_MONDO</name>
<evidence type="ECO:0000256" key="2">
    <source>
        <dbReference type="ARBA" id="ARBA00009565"/>
    </source>
</evidence>
<sequence length="246" mass="26511">MVSSGPPYPNDQPIPLYSNTQSIPPYPNIQPIPPYPNNQPQVHLYPACHSQVVLTNGNGNSASKVRNDGQVFGAIQILIGLLHIGFGSVLVTSVIGGHISISFWGGYPYWGGISFITSGTLTVLAQKPPITSCKTNGSLGANIVSAIFSAVGVILLITDFSINWGRYSYFDSTSYYYYYYYSGVASAMGISAVLFLFSGLELVVSIFSSHAGCQVVSSQTNQVSESWGSLSLSNDFFCFCFSYPIE</sequence>
<reference evidence="7 8" key="1">
    <citation type="journal article" date="2007" name="Nature">
        <title>Genome of the marsupial Monodelphis domestica reveals innovation in non-coding sequences.</title>
        <authorList>
            <person name="Mikkelsen T.S."/>
            <person name="Wakefield M.J."/>
            <person name="Aken B."/>
            <person name="Amemiya C.T."/>
            <person name="Chang J.L."/>
            <person name="Duke S."/>
            <person name="Garber M."/>
            <person name="Gentles A.J."/>
            <person name="Goodstadt L."/>
            <person name="Heger A."/>
            <person name="Jurka J."/>
            <person name="Kamal M."/>
            <person name="Mauceli E."/>
            <person name="Searle S.M."/>
            <person name="Sharpe T."/>
            <person name="Baker M.L."/>
            <person name="Batzer M.A."/>
            <person name="Benos P.V."/>
            <person name="Belov K."/>
            <person name="Clamp M."/>
            <person name="Cook A."/>
            <person name="Cuff J."/>
            <person name="Das R."/>
            <person name="Davidow L."/>
            <person name="Deakin J.E."/>
            <person name="Fazzari M.J."/>
            <person name="Glass J.L."/>
            <person name="Grabherr M."/>
            <person name="Greally J.M."/>
            <person name="Gu W."/>
            <person name="Hore T.A."/>
            <person name="Huttley G.A."/>
            <person name="Kleber M."/>
            <person name="Jirtle R.L."/>
            <person name="Koina E."/>
            <person name="Lee J.T."/>
            <person name="Mahony S."/>
            <person name="Marra M.A."/>
            <person name="Miller R.D."/>
            <person name="Nicholls R.D."/>
            <person name="Oda M."/>
            <person name="Papenfuss A.T."/>
            <person name="Parra Z.E."/>
            <person name="Pollock D.D."/>
            <person name="Ray D.A."/>
            <person name="Schein J.E."/>
            <person name="Speed T.P."/>
            <person name="Thompson K."/>
            <person name="VandeBerg J.L."/>
            <person name="Wade C.M."/>
            <person name="Walker J.A."/>
            <person name="Waters P.D."/>
            <person name="Webber C."/>
            <person name="Weidman J.R."/>
            <person name="Xie X."/>
            <person name="Zody M.C."/>
            <person name="Baldwin J."/>
            <person name="Abdouelleil A."/>
            <person name="Abdulkadir J."/>
            <person name="Abebe A."/>
            <person name="Abera B."/>
            <person name="Abreu J."/>
            <person name="Acer S.C."/>
            <person name="Aftuck L."/>
            <person name="Alexander A."/>
            <person name="An P."/>
            <person name="Anderson E."/>
            <person name="Anderson S."/>
            <person name="Arachi H."/>
            <person name="Azer M."/>
            <person name="Bachantsang P."/>
            <person name="Barry A."/>
            <person name="Bayul T."/>
            <person name="Berlin A."/>
            <person name="Bessette D."/>
            <person name="Bloom T."/>
            <person name="Bloom T."/>
            <person name="Boguslavskiy L."/>
            <person name="Bonnet C."/>
            <person name="Boukhgalter B."/>
            <person name="Bourzgui I."/>
            <person name="Brown A."/>
            <person name="Cahill P."/>
            <person name="Channer S."/>
            <person name="Cheshatsang Y."/>
            <person name="Chuda L."/>
            <person name="Citroen M."/>
            <person name="Collymore A."/>
            <person name="Cooke P."/>
            <person name="Costello M."/>
            <person name="D'Aco K."/>
            <person name="Daza R."/>
            <person name="De Haan G."/>
            <person name="DeGray S."/>
            <person name="DeMaso C."/>
            <person name="Dhargay N."/>
            <person name="Dooley K."/>
            <person name="Dooley E."/>
            <person name="Doricent M."/>
            <person name="Dorje P."/>
            <person name="Dorjee K."/>
            <person name="Dupes A."/>
            <person name="Elong R."/>
            <person name="Falk J."/>
            <person name="Farina A."/>
            <person name="Faro S."/>
            <person name="Ferguson D."/>
            <person name="Fisher S."/>
            <person name="Foley C.D."/>
            <person name="Franke A."/>
            <person name="Friedrich D."/>
            <person name="Gadbois L."/>
            <person name="Gearin G."/>
            <person name="Gearin C.R."/>
            <person name="Giannoukos G."/>
            <person name="Goode T."/>
            <person name="Graham J."/>
            <person name="Grandbois E."/>
            <person name="Grewal S."/>
            <person name="Gyaltsen K."/>
            <person name="Hafez N."/>
            <person name="Hagos B."/>
            <person name="Hall J."/>
            <person name="Henson C."/>
            <person name="Hollinger A."/>
            <person name="Honan T."/>
            <person name="Huard M.D."/>
            <person name="Hughes L."/>
            <person name="Hurhula B."/>
            <person name="Husby M.E."/>
            <person name="Kamat A."/>
            <person name="Kanga B."/>
            <person name="Kashin S."/>
            <person name="Khazanovich D."/>
            <person name="Kisner P."/>
            <person name="Lance K."/>
            <person name="Lara M."/>
            <person name="Lee W."/>
            <person name="Lennon N."/>
            <person name="Letendre F."/>
            <person name="LeVine R."/>
            <person name="Lipovsky A."/>
            <person name="Liu X."/>
            <person name="Liu J."/>
            <person name="Liu S."/>
            <person name="Lokyitsang T."/>
            <person name="Lokyitsang Y."/>
            <person name="Lubonja R."/>
            <person name="Lui A."/>
            <person name="MacDonald P."/>
            <person name="Magnisalis V."/>
            <person name="Maru K."/>
            <person name="Matthews C."/>
            <person name="McCusker W."/>
            <person name="McDonough S."/>
            <person name="Mehta T."/>
            <person name="Meldrim J."/>
            <person name="Meneus L."/>
            <person name="Mihai O."/>
            <person name="Mihalev A."/>
            <person name="Mihova T."/>
            <person name="Mittelman R."/>
            <person name="Mlenga V."/>
            <person name="Montmayeur A."/>
            <person name="Mulrain L."/>
            <person name="Navidi A."/>
            <person name="Naylor J."/>
            <person name="Negash T."/>
            <person name="Nguyen T."/>
            <person name="Nguyen N."/>
            <person name="Nicol R."/>
            <person name="Norbu C."/>
            <person name="Norbu N."/>
            <person name="Novod N."/>
            <person name="O'Neill B."/>
            <person name="Osman S."/>
            <person name="Markiewicz E."/>
            <person name="Oyono O.L."/>
            <person name="Patti C."/>
            <person name="Phunkhang P."/>
            <person name="Pierre F."/>
            <person name="Priest M."/>
            <person name="Raghuraman S."/>
            <person name="Rege F."/>
            <person name="Reyes R."/>
            <person name="Rise C."/>
            <person name="Rogov P."/>
            <person name="Ross K."/>
            <person name="Ryan E."/>
            <person name="Settipalli S."/>
            <person name="Shea T."/>
            <person name="Sherpa N."/>
            <person name="Shi L."/>
            <person name="Shih D."/>
            <person name="Sparrow T."/>
            <person name="Spaulding J."/>
            <person name="Stalker J."/>
            <person name="Stange-Thomann N."/>
            <person name="Stavropoulos S."/>
            <person name="Stone C."/>
            <person name="Strader C."/>
            <person name="Tesfaye S."/>
            <person name="Thomson T."/>
            <person name="Thoulutsang Y."/>
            <person name="Thoulutsang D."/>
            <person name="Topham K."/>
            <person name="Topping I."/>
            <person name="Tsamla T."/>
            <person name="Vassiliev H."/>
            <person name="Vo A."/>
            <person name="Wangchuk T."/>
            <person name="Wangdi T."/>
            <person name="Weiand M."/>
            <person name="Wilkinson J."/>
            <person name="Wilson A."/>
            <person name="Yadav S."/>
            <person name="Young G."/>
            <person name="Yu Q."/>
            <person name="Zembek L."/>
            <person name="Zhong D."/>
            <person name="Zimmer A."/>
            <person name="Zwirko Z."/>
            <person name="Jaffe D.B."/>
            <person name="Alvarez P."/>
            <person name="Brockman W."/>
            <person name="Butler J."/>
            <person name="Chin C."/>
            <person name="Gnerre S."/>
            <person name="MacCallum I."/>
            <person name="Graves J.A."/>
            <person name="Ponting C.P."/>
            <person name="Breen M."/>
            <person name="Samollow P.B."/>
            <person name="Lander E.S."/>
            <person name="Lindblad-Toh K."/>
        </authorList>
    </citation>
    <scope>NUCLEOTIDE SEQUENCE [LARGE SCALE GENOMIC DNA]</scope>
</reference>
<dbReference type="PANTHER" id="PTHR23320">
    <property type="entry name" value="MEMBRANE-SPANNING 4-DOMAINS SUBFAMILY A MS4A -RELATED"/>
    <property type="match status" value="1"/>
</dbReference>
<dbReference type="eggNOG" id="ENOG502SR7E">
    <property type="taxonomic scope" value="Eukaryota"/>
</dbReference>
<evidence type="ECO:0008006" key="9">
    <source>
        <dbReference type="Google" id="ProtNLM"/>
    </source>
</evidence>